<evidence type="ECO:0000313" key="3">
    <source>
        <dbReference type="EMBL" id="QDU41779.1"/>
    </source>
</evidence>
<feature type="region of interest" description="Disordered" evidence="1">
    <location>
        <begin position="510"/>
        <end position="532"/>
    </location>
</feature>
<dbReference type="EMBL" id="CP036276">
    <property type="protein sequence ID" value="QDU41779.1"/>
    <property type="molecule type" value="Genomic_DNA"/>
</dbReference>
<feature type="region of interest" description="Disordered" evidence="1">
    <location>
        <begin position="760"/>
        <end position="796"/>
    </location>
</feature>
<feature type="transmembrane region" description="Helical" evidence="2">
    <location>
        <begin position="55"/>
        <end position="73"/>
    </location>
</feature>
<name>A0A517ZH53_9PLAN</name>
<feature type="transmembrane region" description="Helical" evidence="2">
    <location>
        <begin position="26"/>
        <end position="49"/>
    </location>
</feature>
<feature type="compositionally biased region" description="Gly residues" evidence="1">
    <location>
        <begin position="515"/>
        <end position="531"/>
    </location>
</feature>
<keyword evidence="2" id="KW-0472">Membrane</keyword>
<reference evidence="3 4" key="1">
    <citation type="submission" date="2019-02" db="EMBL/GenBank/DDBJ databases">
        <title>Deep-cultivation of Planctomycetes and their phenomic and genomic characterization uncovers novel biology.</title>
        <authorList>
            <person name="Wiegand S."/>
            <person name="Jogler M."/>
            <person name="Boedeker C."/>
            <person name="Pinto D."/>
            <person name="Vollmers J."/>
            <person name="Rivas-Marin E."/>
            <person name="Kohn T."/>
            <person name="Peeters S.H."/>
            <person name="Heuer A."/>
            <person name="Rast P."/>
            <person name="Oberbeckmann S."/>
            <person name="Bunk B."/>
            <person name="Jeske O."/>
            <person name="Meyerdierks A."/>
            <person name="Storesund J.E."/>
            <person name="Kallscheuer N."/>
            <person name="Luecker S."/>
            <person name="Lage O.M."/>
            <person name="Pohl T."/>
            <person name="Merkel B.J."/>
            <person name="Hornburger P."/>
            <person name="Mueller R.-W."/>
            <person name="Bruemmer F."/>
            <person name="Labrenz M."/>
            <person name="Spormann A.M."/>
            <person name="Op den Camp H."/>
            <person name="Overmann J."/>
            <person name="Amann R."/>
            <person name="Jetten M.S.M."/>
            <person name="Mascher T."/>
            <person name="Medema M.H."/>
            <person name="Devos D.P."/>
            <person name="Kaster A.-K."/>
            <person name="Ovreas L."/>
            <person name="Rohde M."/>
            <person name="Galperin M.Y."/>
            <person name="Jogler C."/>
        </authorList>
    </citation>
    <scope>NUCLEOTIDE SEQUENCE [LARGE SCALE GENOMIC DNA]</scope>
    <source>
        <strain evidence="3 4">Mal52</strain>
    </source>
</reference>
<dbReference type="PANTHER" id="PTHR23159">
    <property type="entry name" value="CENTROSOMAL PROTEIN 2"/>
    <property type="match status" value="1"/>
</dbReference>
<evidence type="ECO:0000256" key="2">
    <source>
        <dbReference type="SAM" id="Phobius"/>
    </source>
</evidence>
<feature type="compositionally biased region" description="Low complexity" evidence="1">
    <location>
        <begin position="1083"/>
        <end position="1102"/>
    </location>
</feature>
<dbReference type="RefSeq" id="WP_145373774.1">
    <property type="nucleotide sequence ID" value="NZ_CP036276.1"/>
</dbReference>
<feature type="region of interest" description="Disordered" evidence="1">
    <location>
        <begin position="646"/>
        <end position="667"/>
    </location>
</feature>
<keyword evidence="4" id="KW-1185">Reference proteome</keyword>
<feature type="region of interest" description="Disordered" evidence="1">
    <location>
        <begin position="976"/>
        <end position="1117"/>
    </location>
</feature>
<protein>
    <submittedName>
        <fullName evidence="3">Uncharacterized protein</fullName>
    </submittedName>
</protein>
<gene>
    <name evidence="3" type="ORF">Mal52_02330</name>
</gene>
<accession>A0A517ZH53</accession>
<feature type="compositionally biased region" description="Gly residues" evidence="1">
    <location>
        <begin position="651"/>
        <end position="663"/>
    </location>
</feature>
<dbReference type="PANTHER" id="PTHR23159:SF60">
    <property type="entry name" value="SPINDLE ASSEMBLY ABNORMAL PROTEIN 4"/>
    <property type="match status" value="1"/>
</dbReference>
<feature type="compositionally biased region" description="Low complexity" evidence="1">
    <location>
        <begin position="763"/>
        <end position="779"/>
    </location>
</feature>
<keyword evidence="2" id="KW-0812">Transmembrane</keyword>
<dbReference type="KEGG" id="sdyn:Mal52_02330"/>
<evidence type="ECO:0000313" key="4">
    <source>
        <dbReference type="Proteomes" id="UP000319383"/>
    </source>
</evidence>
<dbReference type="AlphaFoldDB" id="A0A517ZH53"/>
<feature type="compositionally biased region" description="Low complexity" evidence="1">
    <location>
        <begin position="996"/>
        <end position="1045"/>
    </location>
</feature>
<organism evidence="3 4">
    <name type="scientific">Symmachiella dynata</name>
    <dbReference type="NCBI Taxonomy" id="2527995"/>
    <lineage>
        <taxon>Bacteria</taxon>
        <taxon>Pseudomonadati</taxon>
        <taxon>Planctomycetota</taxon>
        <taxon>Planctomycetia</taxon>
        <taxon>Planctomycetales</taxon>
        <taxon>Planctomycetaceae</taxon>
        <taxon>Symmachiella</taxon>
    </lineage>
</organism>
<evidence type="ECO:0000256" key="1">
    <source>
        <dbReference type="SAM" id="MobiDB-lite"/>
    </source>
</evidence>
<dbReference type="Proteomes" id="UP000319383">
    <property type="component" value="Chromosome"/>
</dbReference>
<proteinExistence type="predicted"/>
<feature type="transmembrane region" description="Helical" evidence="2">
    <location>
        <begin position="146"/>
        <end position="165"/>
    </location>
</feature>
<keyword evidence="2" id="KW-1133">Transmembrane helix</keyword>
<sequence>MTELHLDYLLQTVGERYRRHNTWRQLAFYWLAVSVVAFVVWGISTVAGYSTAYTMPLYLLAALSVGFLTYLVSRSRQHDAQWLARRIEAQHPDLNSLLLTAVEQREGLPGRMGYLQQTVIQQALNHARLHDWRDVVPDTKIHRAQYAHVASLLMMLGVTIWLWSINPRTAQAVISDEVATTNSSLADFEIQVDPGNVEVERGTGLVITARFGARMPVDVNLLTTRATTETESDDAPTDAAQTLPMQKSLDDPLFGARIGIVESDLTYTVEYDGQRTEEFQVTVFEYPRLLQADARIEFPSYTNQEPEIAEDVRQVTAVEGSTVTLSFALNKSVAQAVLVSDDGQNVPLSMTVDDSHEYVATLPMRESRNYTLQLTDAEGRKNKRPPLISLKVLPNRRPDIQLTFPGRDQRVSPLEEMLITGTINDDFGVVAHGVAYTIGDAQPQILTLSNQVQETQQISQQIRFEELGAQPDQLMSYYLWADDFDPDGQIRRTESDMYFAEVRHFEEIFRQGQSPPGGGGGPPGGAGGQGEKIGDLIKLQKDIVTATWKLRRNAAEIIAAKLFDEQLQVITQSQAQLLEKLSEVIAKLTDSESQQAAAIAQTHMTSAVERLNTVSAESAEPSLLTAYASERAAYQALLKLRAREHEVTKGQQGGGGGGGGGGRSQQQLQQLELADNENRYQNQSTAQSQTTDAQRETNQLVNRLRELAQRQNDLNERIQELQSALQAAKDEAERRELERRLKRLREDQREILRDADELRDRMQQSPQPQQAEAQQAQEQVNQTRENMHRSSEALEQGQLSQALNAGTRAQRQLQQLRDDFRKKSAGAFADDMQNMRDAARELAEEQQQVADELKALQEDKTKSLRDVRQKDQLAEKLKQQQQQLDDVLRQVRDVSQAAEDSEPLLSKQLYDTLRKTQQKQPGRALDATRLLLERGSAERATQAERIARDSIDELKTSVEQAAESVLGNETEALKRAKQELAELTEQLNNEIAQADPQQGQSPPGEGEQQQQQSGQSPPGQQKGNPPGKQPGQGKQPAQGQQSGQGQQPGGAQPGENSKSPSGQSPAGGGRGQNQRRSLRDRTPQQSAAQPTPGSPQQSSQSSTGGGPGGPITGSDFLQWSDRLRDVEEMVEDPALREQVATVRDRARSMRAEFRRHSKEPNWSLVESMVAQPLLELQDQLREEIAKRESPDALVPIDRDPVPPQYREIVRRYYERLGSGQ</sequence>